<organism evidence="3 4">
    <name type="scientific">Plasmodium knowlesi (strain H)</name>
    <dbReference type="NCBI Taxonomy" id="5851"/>
    <lineage>
        <taxon>Eukaryota</taxon>
        <taxon>Sar</taxon>
        <taxon>Alveolata</taxon>
        <taxon>Apicomplexa</taxon>
        <taxon>Aconoidasida</taxon>
        <taxon>Haemosporida</taxon>
        <taxon>Plasmodiidae</taxon>
        <taxon>Plasmodium</taxon>
        <taxon>Plasmodium (Plasmodium)</taxon>
    </lineage>
</organism>
<name>A0A384KT61_PLAKH</name>
<feature type="coiled-coil region" evidence="1">
    <location>
        <begin position="1"/>
        <end position="28"/>
    </location>
</feature>
<evidence type="ECO:0000256" key="2">
    <source>
        <dbReference type="SAM" id="MobiDB-lite"/>
    </source>
</evidence>
<dbReference type="VEuPathDB" id="PlasmoDB:PKNH_0603400"/>
<feature type="compositionally biased region" description="Polar residues" evidence="2">
    <location>
        <begin position="1229"/>
        <end position="1238"/>
    </location>
</feature>
<dbReference type="GeneID" id="7319824"/>
<feature type="compositionally biased region" description="Basic and acidic residues" evidence="2">
    <location>
        <begin position="743"/>
        <end position="757"/>
    </location>
</feature>
<dbReference type="Proteomes" id="UP000031513">
    <property type="component" value="Chromosome 6"/>
</dbReference>
<feature type="region of interest" description="Disordered" evidence="2">
    <location>
        <begin position="1223"/>
        <end position="1262"/>
    </location>
</feature>
<evidence type="ECO:0000313" key="3">
    <source>
        <dbReference type="EMBL" id="CAA9987084.1"/>
    </source>
</evidence>
<dbReference type="RefSeq" id="XP_002261706.1">
    <property type="nucleotide sequence ID" value="XM_002261670.1"/>
</dbReference>
<feature type="region of interest" description="Disordered" evidence="2">
    <location>
        <begin position="1148"/>
        <end position="1185"/>
    </location>
</feature>
<evidence type="ECO:0000256" key="1">
    <source>
        <dbReference type="SAM" id="Coils"/>
    </source>
</evidence>
<feature type="compositionally biased region" description="Acidic residues" evidence="2">
    <location>
        <begin position="163"/>
        <end position="173"/>
    </location>
</feature>
<dbReference type="InParanoid" id="A0A384KT61"/>
<feature type="compositionally biased region" description="Basic and acidic residues" evidence="2">
    <location>
        <begin position="50"/>
        <end position="59"/>
    </location>
</feature>
<accession>A0A1A7VVB6</accession>
<dbReference type="OrthoDB" id="377381at2759"/>
<feature type="compositionally biased region" description="Polar residues" evidence="2">
    <location>
        <begin position="40"/>
        <end position="49"/>
    </location>
</feature>
<feature type="compositionally biased region" description="Basic and acidic residues" evidence="2">
    <location>
        <begin position="1110"/>
        <end position="1124"/>
    </location>
</feature>
<sequence>MSNLERLKQRLEESLEKHKNRLLKTRYKKANGFIDENAKKSTNNTVEGTNRTDKGKNEVAKAGGVKKATTGRNEHGNVYSGNSLEGKLNGRLRSSRVPQVRGRKENKLMPSRPLKEKLQCKANSSRRVIPESRSSGFGDRKTEGGVGKEVVPDTSEGNHAMEEEPTQLDEEPPGEGGNFDGVSKEIRDNLNDLFRHFINCRINNLYVIHGDRGKIPRGEFSEEGRAVMMIPGVGASEEVQEGVIGDVVGEEKELDVALPDVDGVGHEEHTRGEEEEGLYNRLFHVKGEDVASGVSRKGEIQKETEIIGANVGTREKDVSMMEDGRVRQSRESVEADIGSGRYNSTFIKLMQIKKKIKKKIKKFEDEEKKFFCTEERTMCNSDVSNEDRNLPVRDISTFTDGNSPSSKEGNDWGVVQVHSSVASAASTNQEVSSTGESIELFTTQRNIFVCNYYTKNSRTKKERKVQDRVQVTRDSANFLGSAFSLENHSTVTCNVGGSQLEKYPSGGYPLEEYEAHFNPPKLYGSPTYRLDHKRGEGKRITHRRGSHGDRVGYHVMRISNEVEGGRGKRRDDLGKTKYELSSCPSSSFSYQNNHLSPSRGNPLKCLRGQVRRDLTTHMERDENDGSYPTGERHTVWDRRDIGGESHYPNERRPFCMDKSTTRVQGRSKCEVKSIMPCVVNMLDGRYDERKEGENRFPILSWSSGQGVQTSPSVQWEKCNGKFRGEFSSAFSGESGGHCSRPGDNPRGKVPLKGERENPGGISPHLTPSDHQSCEERTKCYICSFPIRNNEEEFILKKKKRDYDMGCIQKGETYKLYKQKEYTSKNCLRRDDSLYRRNECEVSNMPQEDMLIHGGSANSERGRFRCRQTIHGDSGKYSYMADQEGEEKKMESGERYIEIKHRGVGVRRIEDNGHGHGTNFRYHSVREKDKEDEQPDEASFVIGSSGPTYGCNLEEEGSDKREEVILDGGEGFSLQRGIQEGGLQRNIPTCGMKRNDRLSNKKGMSDCRNHPVRVALNERSCVREETFTPGVAPRDVDHLSETYNTWVYKERLSASAERDGVSIGSVVVNESTGEGKPKTLFWKISEGDTFNIPVEGNNAKVLHVGRVGGERPAERNHGFDTEEGKNRRRAASNGAILKKVLRMKMEAMQKEKRNMGEEEESRKLEPSAGLAQAEYSTPNIPNEEKNRLKEYERGERHTHGEMKQKKSGDGERWVYDKLSGHIGVPDVGGSTRSRSTLNRGTVKGSACNSDPPNRLPPDNSVERSIPREMAPGVDSLHVEDCSVRSVSTLERIPLSRKTQRKYSPTSGLTRNVPVRVKKMDTLGPENKNDGDKMEMQRFNESFYCNIQRIRSNDVYPNSEEPISTSQKKRLMKAYLEDLRKKEKKEVFNYKLKYNIEFFKFAQFICQDKNFCKNYLGQMGSNMDANGDDIDRVAFSIVKLFNAR</sequence>
<dbReference type="KEGG" id="pkn:PKNH_0603400"/>
<feature type="region of interest" description="Disordered" evidence="2">
    <location>
        <begin position="1110"/>
        <end position="1134"/>
    </location>
</feature>
<gene>
    <name evidence="3" type="ORF">PKNH_0603400</name>
</gene>
<feature type="compositionally biased region" description="Basic and acidic residues" evidence="2">
    <location>
        <begin position="1148"/>
        <end position="1164"/>
    </location>
</feature>
<feature type="region of interest" description="Disordered" evidence="2">
    <location>
        <begin position="731"/>
        <end position="769"/>
    </location>
</feature>
<keyword evidence="1" id="KW-0175">Coiled coil</keyword>
<dbReference type="OMA" id="TWVYKER"/>
<accession>B3L1V0</accession>
<feature type="region of interest" description="Disordered" evidence="2">
    <location>
        <begin position="984"/>
        <end position="1004"/>
    </location>
</feature>
<keyword evidence="4" id="KW-1185">Reference proteome</keyword>
<feature type="region of interest" description="Disordered" evidence="2">
    <location>
        <begin position="35"/>
        <end position="176"/>
    </location>
</feature>
<accession>A0A384KT61</accession>
<feature type="compositionally biased region" description="Basic and acidic residues" evidence="2">
    <location>
        <begin position="992"/>
        <end position="1004"/>
    </location>
</feature>
<proteinExistence type="predicted"/>
<protein>
    <submittedName>
        <fullName evidence="3">Uncharacterized protein</fullName>
    </submittedName>
</protein>
<feature type="compositionally biased region" description="Basic and acidic residues" evidence="2">
    <location>
        <begin position="102"/>
        <end position="119"/>
    </location>
</feature>
<reference evidence="3 4" key="1">
    <citation type="journal article" date="2008" name="Nature">
        <title>The genome of Plasmodium knowlesi strain H, a zoonotic malaria parasite with host range from monkey to man.</title>
        <authorList>
            <person name="Pain A."/>
            <person name="Boehme U."/>
            <person name="Berry A.E."/>
            <person name="Mungall K."/>
            <person name="Finn R."/>
            <person name="Jackson A.P."/>
            <person name="Mourier T."/>
            <person name="Mistry J."/>
            <person name="Pasini E.M."/>
            <person name="Aslett M."/>
            <person name="Balasubrammaniam S."/>
            <person name="Borgwardt K."/>
            <person name="Brooks K."/>
            <person name="Carret C."/>
            <person name="Carver T.J."/>
            <person name="Cherevach I."/>
            <person name="Chillingworth T."/>
            <person name="Clarke T.G."/>
            <person name="Galinski M.R."/>
            <person name="Hall N."/>
            <person name="Harper D."/>
            <person name="Harris D."/>
            <person name="Hauser H."/>
            <person name="Ivens A."/>
            <person name="Janssen C.S."/>
            <person name="Keane T."/>
            <person name="Larke N."/>
            <person name="Lapp S."/>
            <person name="Marti M."/>
            <person name="Moule S."/>
            <person name="Meyer I.M."/>
            <person name="Ormond D."/>
            <person name="Peters N."/>
            <person name="Sanders M."/>
            <person name="Sanders S."/>
            <person name="Sergeant T.J."/>
            <person name="Simmonds M."/>
            <person name="Smith F."/>
            <person name="Squares R."/>
            <person name="Thurston S."/>
            <person name="Tivey A.R."/>
            <person name="Walker D."/>
            <person name="White B."/>
            <person name="Zuiderwijk E."/>
            <person name="Churcher C."/>
            <person name="Quail M.A."/>
            <person name="Cowman A.F."/>
            <person name="Turner C.M.R."/>
            <person name="Rajandream M.A."/>
            <person name="Kocken C.H.M."/>
            <person name="Thomas A.W."/>
            <person name="Newbold C.I."/>
            <person name="Barrell B.G."/>
            <person name="Berriman M."/>
        </authorList>
    </citation>
    <scope>NUCLEOTIDE SEQUENCE [LARGE SCALE GENOMIC DNA]</scope>
    <source>
        <strain evidence="3 4">H</strain>
    </source>
</reference>
<evidence type="ECO:0000313" key="4">
    <source>
        <dbReference type="Proteomes" id="UP000031513"/>
    </source>
</evidence>
<dbReference type="EMBL" id="AM910988">
    <property type="protein sequence ID" value="CAA9987084.1"/>
    <property type="molecule type" value="Genomic_DNA"/>
</dbReference>